<keyword evidence="3" id="KW-1185">Reference proteome</keyword>
<dbReference type="Proteomes" id="UP000823749">
    <property type="component" value="Chromosome 11"/>
</dbReference>
<feature type="compositionally biased region" description="Low complexity" evidence="1">
    <location>
        <begin position="105"/>
        <end position="115"/>
    </location>
</feature>
<dbReference type="InterPro" id="IPR036612">
    <property type="entry name" value="KH_dom_type_1_sf"/>
</dbReference>
<protein>
    <submittedName>
        <fullName evidence="2">Uncharacterized protein</fullName>
    </submittedName>
</protein>
<organism evidence="2 3">
    <name type="scientific">Rhododendron griersonianum</name>
    <dbReference type="NCBI Taxonomy" id="479676"/>
    <lineage>
        <taxon>Eukaryota</taxon>
        <taxon>Viridiplantae</taxon>
        <taxon>Streptophyta</taxon>
        <taxon>Embryophyta</taxon>
        <taxon>Tracheophyta</taxon>
        <taxon>Spermatophyta</taxon>
        <taxon>Magnoliopsida</taxon>
        <taxon>eudicotyledons</taxon>
        <taxon>Gunneridae</taxon>
        <taxon>Pentapetalae</taxon>
        <taxon>asterids</taxon>
        <taxon>Ericales</taxon>
        <taxon>Ericaceae</taxon>
        <taxon>Ericoideae</taxon>
        <taxon>Rhodoreae</taxon>
        <taxon>Rhododendron</taxon>
    </lineage>
</organism>
<reference evidence="2" key="1">
    <citation type="submission" date="2020-08" db="EMBL/GenBank/DDBJ databases">
        <title>Plant Genome Project.</title>
        <authorList>
            <person name="Zhang R.-G."/>
        </authorList>
    </citation>
    <scope>NUCLEOTIDE SEQUENCE</scope>
    <source>
        <strain evidence="2">WSP0</strain>
        <tissue evidence="2">Leaf</tissue>
    </source>
</reference>
<dbReference type="Gene3D" id="3.30.1370.10">
    <property type="entry name" value="K Homology domain, type 1"/>
    <property type="match status" value="1"/>
</dbReference>
<dbReference type="PANTHER" id="PTHR11208">
    <property type="entry name" value="RNA-BINDING PROTEIN RELATED"/>
    <property type="match status" value="1"/>
</dbReference>
<dbReference type="AlphaFoldDB" id="A0AAV6IAS6"/>
<proteinExistence type="predicted"/>
<dbReference type="SUPFAM" id="SSF54791">
    <property type="entry name" value="Eukaryotic type KH-domain (KH-domain type I)"/>
    <property type="match status" value="1"/>
</dbReference>
<accession>A0AAV6IAS6</accession>
<feature type="compositionally biased region" description="Basic residues" evidence="1">
    <location>
        <begin position="78"/>
        <end position="104"/>
    </location>
</feature>
<feature type="region of interest" description="Disordered" evidence="1">
    <location>
        <begin position="56"/>
        <end position="136"/>
    </location>
</feature>
<evidence type="ECO:0000256" key="1">
    <source>
        <dbReference type="SAM" id="MobiDB-lite"/>
    </source>
</evidence>
<dbReference type="GO" id="GO:0005634">
    <property type="term" value="C:nucleus"/>
    <property type="evidence" value="ECO:0007669"/>
    <property type="project" value="TreeGrafter"/>
</dbReference>
<sequence length="231" mass="25058">MLRSTPPAASATTSSAPSASSSTAASPEPDRRSPSSRSAVSPVAFPAVQISLRRVAGERRMGRRRAKSRLAVNLTGPIRRRRRLRRQLLRRQRPPQIHRARLRRSSPSPRYNSSAPPRPPPSNASASGAHGQRIRCPPDFLQQETGAKIRVYGTKACKGDKVEITSSDGNEAKGTFEELYVQVSADTYDKVDAAVALIEMLVTPVSDPLIGLSGPEFQTPYSLANVGGKFF</sequence>
<evidence type="ECO:0000313" key="2">
    <source>
        <dbReference type="EMBL" id="KAG5524950.1"/>
    </source>
</evidence>
<feature type="region of interest" description="Disordered" evidence="1">
    <location>
        <begin position="1"/>
        <end position="44"/>
    </location>
</feature>
<dbReference type="PANTHER" id="PTHR11208:SF98">
    <property type="entry name" value="RNA-BINDING KH DOMAIN-CONTAINING PROTEIN"/>
    <property type="match status" value="1"/>
</dbReference>
<dbReference type="EMBL" id="JACTNZ010000011">
    <property type="protein sequence ID" value="KAG5524950.1"/>
    <property type="molecule type" value="Genomic_DNA"/>
</dbReference>
<feature type="compositionally biased region" description="Low complexity" evidence="1">
    <location>
        <begin position="35"/>
        <end position="44"/>
    </location>
</feature>
<evidence type="ECO:0000313" key="3">
    <source>
        <dbReference type="Proteomes" id="UP000823749"/>
    </source>
</evidence>
<name>A0AAV6IAS6_9ERIC</name>
<dbReference type="GO" id="GO:0003729">
    <property type="term" value="F:mRNA binding"/>
    <property type="evidence" value="ECO:0007669"/>
    <property type="project" value="TreeGrafter"/>
</dbReference>
<dbReference type="InterPro" id="IPR045071">
    <property type="entry name" value="BBP-like"/>
</dbReference>
<comment type="caution">
    <text evidence="2">The sequence shown here is derived from an EMBL/GenBank/DDBJ whole genome shotgun (WGS) entry which is preliminary data.</text>
</comment>
<dbReference type="GO" id="GO:0048024">
    <property type="term" value="P:regulation of mRNA splicing, via spliceosome"/>
    <property type="evidence" value="ECO:0007669"/>
    <property type="project" value="TreeGrafter"/>
</dbReference>
<feature type="compositionally biased region" description="Low complexity" evidence="1">
    <location>
        <begin position="1"/>
        <end position="27"/>
    </location>
</feature>
<gene>
    <name evidence="2" type="ORF">RHGRI_031588</name>
</gene>